<dbReference type="GO" id="GO:0003700">
    <property type="term" value="F:DNA-binding transcription factor activity"/>
    <property type="evidence" value="ECO:0007669"/>
    <property type="project" value="InterPro"/>
</dbReference>
<reference evidence="5 6" key="1">
    <citation type="submission" date="2018-10" db="EMBL/GenBank/DDBJ databases">
        <authorList>
            <person name="Zhang X."/>
        </authorList>
    </citation>
    <scope>NUCLEOTIDE SEQUENCE [LARGE SCALE GENOMIC DNA]</scope>
    <source>
        <strain evidence="5 6">SK-G1</strain>
    </source>
</reference>
<dbReference type="Pfam" id="PF12802">
    <property type="entry name" value="MarR_2"/>
    <property type="match status" value="1"/>
</dbReference>
<dbReference type="PANTHER" id="PTHR42756">
    <property type="entry name" value="TRANSCRIPTIONAL REGULATOR, MARR"/>
    <property type="match status" value="1"/>
</dbReference>
<dbReference type="SMART" id="SM00347">
    <property type="entry name" value="HTH_MARR"/>
    <property type="match status" value="1"/>
</dbReference>
<keyword evidence="3" id="KW-0804">Transcription</keyword>
<sequence>MKELDKVKQLRESIRQIERRLGLLEEGEFSCCGITLAQCHALVEIGRAKSISLIELSELLNLDSSTMSRTVNNLVSNGLAERELDPKDRRYVNIKLSESGVKIFKGIEESLNLYYRKIFESIPVDKREQVLESLQILLNAIKANECCK</sequence>
<gene>
    <name evidence="5" type="ORF">D2962_14530</name>
</gene>
<dbReference type="PROSITE" id="PS50995">
    <property type="entry name" value="HTH_MARR_2"/>
    <property type="match status" value="1"/>
</dbReference>
<dbReference type="PANTHER" id="PTHR42756:SF1">
    <property type="entry name" value="TRANSCRIPTIONAL REPRESSOR OF EMRAB OPERON"/>
    <property type="match status" value="1"/>
</dbReference>
<evidence type="ECO:0000256" key="1">
    <source>
        <dbReference type="ARBA" id="ARBA00023015"/>
    </source>
</evidence>
<keyword evidence="6" id="KW-1185">Reference proteome</keyword>
<keyword evidence="1" id="KW-0805">Transcription regulation</keyword>
<evidence type="ECO:0000313" key="5">
    <source>
        <dbReference type="EMBL" id="AYO31653.1"/>
    </source>
</evidence>
<dbReference type="InterPro" id="IPR036388">
    <property type="entry name" value="WH-like_DNA-bd_sf"/>
</dbReference>
<keyword evidence="2" id="KW-0238">DNA-binding</keyword>
<accession>A0A3G2R8B7</accession>
<organism evidence="5 6">
    <name type="scientific">Biomaibacter acetigenes</name>
    <dbReference type="NCBI Taxonomy" id="2316383"/>
    <lineage>
        <taxon>Bacteria</taxon>
        <taxon>Bacillati</taxon>
        <taxon>Bacillota</taxon>
        <taxon>Clostridia</taxon>
        <taxon>Thermosediminibacterales</taxon>
        <taxon>Tepidanaerobacteraceae</taxon>
        <taxon>Biomaibacter</taxon>
    </lineage>
</organism>
<protein>
    <submittedName>
        <fullName evidence="5">MarR family transcriptional regulator</fullName>
    </submittedName>
</protein>
<dbReference type="GO" id="GO:0003677">
    <property type="term" value="F:DNA binding"/>
    <property type="evidence" value="ECO:0007669"/>
    <property type="project" value="UniProtKB-KW"/>
</dbReference>
<feature type="domain" description="HTH marR-type" evidence="4">
    <location>
        <begin position="7"/>
        <end position="139"/>
    </location>
</feature>
<dbReference type="InterPro" id="IPR000835">
    <property type="entry name" value="HTH_MarR-typ"/>
</dbReference>
<dbReference type="PRINTS" id="PR00598">
    <property type="entry name" value="HTHMARR"/>
</dbReference>
<dbReference type="Proteomes" id="UP000280960">
    <property type="component" value="Chromosome"/>
</dbReference>
<evidence type="ECO:0000259" key="4">
    <source>
        <dbReference type="PROSITE" id="PS50995"/>
    </source>
</evidence>
<dbReference type="RefSeq" id="WP_122015406.1">
    <property type="nucleotide sequence ID" value="NZ_CP033169.1"/>
</dbReference>
<dbReference type="SUPFAM" id="SSF46785">
    <property type="entry name" value="Winged helix' DNA-binding domain"/>
    <property type="match status" value="1"/>
</dbReference>
<proteinExistence type="predicted"/>
<dbReference type="InterPro" id="IPR036390">
    <property type="entry name" value="WH_DNA-bd_sf"/>
</dbReference>
<evidence type="ECO:0000313" key="6">
    <source>
        <dbReference type="Proteomes" id="UP000280960"/>
    </source>
</evidence>
<dbReference type="KEGG" id="bacg:D2962_14530"/>
<name>A0A3G2R8B7_9FIRM</name>
<evidence type="ECO:0000256" key="2">
    <source>
        <dbReference type="ARBA" id="ARBA00023125"/>
    </source>
</evidence>
<dbReference type="AlphaFoldDB" id="A0A3G2R8B7"/>
<evidence type="ECO:0000256" key="3">
    <source>
        <dbReference type="ARBA" id="ARBA00023163"/>
    </source>
</evidence>
<dbReference type="EMBL" id="CP033169">
    <property type="protein sequence ID" value="AYO31653.1"/>
    <property type="molecule type" value="Genomic_DNA"/>
</dbReference>
<dbReference type="Gene3D" id="1.10.10.10">
    <property type="entry name" value="Winged helix-like DNA-binding domain superfamily/Winged helix DNA-binding domain"/>
    <property type="match status" value="1"/>
</dbReference>